<evidence type="ECO:0000313" key="4">
    <source>
        <dbReference type="Proteomes" id="UP000471298"/>
    </source>
</evidence>
<proteinExistence type="inferred from homology"/>
<dbReference type="PANTHER" id="PTHR37423">
    <property type="entry name" value="SOLUBLE LYTIC MUREIN TRANSGLYCOSYLASE-RELATED"/>
    <property type="match status" value="1"/>
</dbReference>
<name>A0A6N7ETB6_9GAMM</name>
<dbReference type="AlphaFoldDB" id="A0A6N7ETB6"/>
<sequence length="190" mass="20802">MGCSGSGGTVKVNGRVFHLDPAALCEKYGAGGKGSISKGYAASHVKLNGVDANFRKKISAYVNKMARKHNMEPEFIHAVISAESAYKPNATSHAGAMGLMQLMPFTAERFGVKNAYDPYQNVEAGVKYLRILYDEFGTLELAAAGYNAGEGSVRKYNRSIPPFKETQAYVPKVMAFYRKYKQNRTLIALN</sequence>
<comment type="caution">
    <text evidence="3">The sequence shown here is derived from an EMBL/GenBank/DDBJ whole genome shotgun (WGS) entry which is preliminary data.</text>
</comment>
<organism evidence="3 4">
    <name type="scientific">Ostreibacterium oceani</name>
    <dbReference type="NCBI Taxonomy" id="2654998"/>
    <lineage>
        <taxon>Bacteria</taxon>
        <taxon>Pseudomonadati</taxon>
        <taxon>Pseudomonadota</taxon>
        <taxon>Gammaproteobacteria</taxon>
        <taxon>Cardiobacteriales</taxon>
        <taxon>Ostreibacteriaceae</taxon>
        <taxon>Ostreibacterium</taxon>
    </lineage>
</organism>
<comment type="similarity">
    <text evidence="1">Belongs to the transglycosylase Slt family.</text>
</comment>
<reference evidence="3 4" key="1">
    <citation type="submission" date="2019-10" db="EMBL/GenBank/DDBJ databases">
        <title>Cardiobacteriales fam. a chemoheterotrophic member of the order Cardiobacteriales, and proposal of Cardiobacteriales fam. nov.</title>
        <authorList>
            <person name="Wang C."/>
        </authorList>
    </citation>
    <scope>NUCLEOTIDE SEQUENCE [LARGE SCALE GENOMIC DNA]</scope>
    <source>
        <strain evidence="3 4">ML27</strain>
    </source>
</reference>
<dbReference type="Pfam" id="PF01464">
    <property type="entry name" value="SLT"/>
    <property type="match status" value="1"/>
</dbReference>
<dbReference type="InParanoid" id="A0A6N7ETB6"/>
<dbReference type="Proteomes" id="UP000471298">
    <property type="component" value="Unassembled WGS sequence"/>
</dbReference>
<gene>
    <name evidence="3" type="ORF">GCU85_02880</name>
</gene>
<dbReference type="PANTHER" id="PTHR37423:SF2">
    <property type="entry name" value="MEMBRANE-BOUND LYTIC MUREIN TRANSGLYCOSYLASE C"/>
    <property type="match status" value="1"/>
</dbReference>
<dbReference type="Gene3D" id="1.10.530.10">
    <property type="match status" value="1"/>
</dbReference>
<evidence type="ECO:0000259" key="2">
    <source>
        <dbReference type="Pfam" id="PF01464"/>
    </source>
</evidence>
<dbReference type="GO" id="GO:0008933">
    <property type="term" value="F:peptidoglycan lytic transglycosylase activity"/>
    <property type="evidence" value="ECO:0007669"/>
    <property type="project" value="InterPro"/>
</dbReference>
<dbReference type="SUPFAM" id="SSF53955">
    <property type="entry name" value="Lysozyme-like"/>
    <property type="match status" value="1"/>
</dbReference>
<dbReference type="GO" id="GO:0000270">
    <property type="term" value="P:peptidoglycan metabolic process"/>
    <property type="evidence" value="ECO:0007669"/>
    <property type="project" value="InterPro"/>
</dbReference>
<protein>
    <submittedName>
        <fullName evidence="3">Transglycosylase SLT domain-containing protein</fullName>
    </submittedName>
</protein>
<feature type="domain" description="Transglycosylase SLT" evidence="2">
    <location>
        <begin position="61"/>
        <end position="159"/>
    </location>
</feature>
<dbReference type="GO" id="GO:0016020">
    <property type="term" value="C:membrane"/>
    <property type="evidence" value="ECO:0007669"/>
    <property type="project" value="InterPro"/>
</dbReference>
<dbReference type="InterPro" id="IPR023346">
    <property type="entry name" value="Lysozyme-like_dom_sf"/>
</dbReference>
<evidence type="ECO:0000313" key="3">
    <source>
        <dbReference type="EMBL" id="MPV85682.1"/>
    </source>
</evidence>
<dbReference type="EMBL" id="WHNW01000002">
    <property type="protein sequence ID" value="MPV85682.1"/>
    <property type="molecule type" value="Genomic_DNA"/>
</dbReference>
<accession>A0A6N7ETB6</accession>
<dbReference type="PROSITE" id="PS00922">
    <property type="entry name" value="TRANSGLYCOSYLASE"/>
    <property type="match status" value="1"/>
</dbReference>
<dbReference type="InterPro" id="IPR000189">
    <property type="entry name" value="Transglyc_AS"/>
</dbReference>
<dbReference type="InterPro" id="IPR008258">
    <property type="entry name" value="Transglycosylase_SLT_dom_1"/>
</dbReference>
<keyword evidence="4" id="KW-1185">Reference proteome</keyword>
<evidence type="ECO:0000256" key="1">
    <source>
        <dbReference type="ARBA" id="ARBA00007734"/>
    </source>
</evidence>
<dbReference type="CDD" id="cd00254">
    <property type="entry name" value="LT-like"/>
    <property type="match status" value="1"/>
</dbReference>